<dbReference type="Proteomes" id="UP000784294">
    <property type="component" value="Unassembled WGS sequence"/>
</dbReference>
<evidence type="ECO:0000313" key="3">
    <source>
        <dbReference type="Proteomes" id="UP000784294"/>
    </source>
</evidence>
<sequence length="212" mass="22639">MLLAPTALDSHRPSPDGMSRSSSYSLHSSIIPIQDFGAVNSLVTTLSPSSKSYGLSTTSGSSNSLPTVIKSASSSTSLSTSFVSSPSFDGPLHQRNPSPNPRIVEKELNHSSGSTTNASSGRLFEPEDGQQHGQMMSLVSLTPLISAPGSFPMPSVKSSAQVIIVRDLSYLSYLHSSICLYIFPSPVFFVDQTSLKGIKSWFHGNLYNYSDS</sequence>
<evidence type="ECO:0000313" key="2">
    <source>
        <dbReference type="EMBL" id="VEL28268.1"/>
    </source>
</evidence>
<comment type="caution">
    <text evidence="2">The sequence shown here is derived from an EMBL/GenBank/DDBJ whole genome shotgun (WGS) entry which is preliminary data.</text>
</comment>
<feature type="region of interest" description="Disordered" evidence="1">
    <location>
        <begin position="83"/>
        <end position="124"/>
    </location>
</feature>
<dbReference type="EMBL" id="CAAALY010093721">
    <property type="protein sequence ID" value="VEL28268.1"/>
    <property type="molecule type" value="Genomic_DNA"/>
</dbReference>
<feature type="region of interest" description="Disordered" evidence="1">
    <location>
        <begin position="49"/>
        <end position="68"/>
    </location>
</feature>
<feature type="compositionally biased region" description="Polar residues" evidence="1">
    <location>
        <begin position="110"/>
        <end position="120"/>
    </location>
</feature>
<name>A0A448X548_9PLAT</name>
<keyword evidence="3" id="KW-1185">Reference proteome</keyword>
<reference evidence="2" key="1">
    <citation type="submission" date="2018-11" db="EMBL/GenBank/DDBJ databases">
        <authorList>
            <consortium name="Pathogen Informatics"/>
        </authorList>
    </citation>
    <scope>NUCLEOTIDE SEQUENCE</scope>
</reference>
<accession>A0A448X548</accession>
<organism evidence="2 3">
    <name type="scientific">Protopolystoma xenopodis</name>
    <dbReference type="NCBI Taxonomy" id="117903"/>
    <lineage>
        <taxon>Eukaryota</taxon>
        <taxon>Metazoa</taxon>
        <taxon>Spiralia</taxon>
        <taxon>Lophotrochozoa</taxon>
        <taxon>Platyhelminthes</taxon>
        <taxon>Monogenea</taxon>
        <taxon>Polyopisthocotylea</taxon>
        <taxon>Polystomatidea</taxon>
        <taxon>Polystomatidae</taxon>
        <taxon>Protopolystoma</taxon>
    </lineage>
</organism>
<gene>
    <name evidence="2" type="ORF">PXEA_LOCUS21708</name>
</gene>
<protein>
    <submittedName>
        <fullName evidence="2">Uncharacterized protein</fullName>
    </submittedName>
</protein>
<feature type="region of interest" description="Disordered" evidence="1">
    <location>
        <begin position="1"/>
        <end position="23"/>
    </location>
</feature>
<proteinExistence type="predicted"/>
<evidence type="ECO:0000256" key="1">
    <source>
        <dbReference type="SAM" id="MobiDB-lite"/>
    </source>
</evidence>
<dbReference type="AlphaFoldDB" id="A0A448X548"/>